<name>A0A2P5ET88_TREOI</name>
<protein>
    <submittedName>
        <fullName evidence="2">DnaJ domain containing protein</fullName>
    </submittedName>
</protein>
<organism evidence="2 3">
    <name type="scientific">Trema orientale</name>
    <name type="common">Charcoal tree</name>
    <name type="synonym">Celtis orientalis</name>
    <dbReference type="NCBI Taxonomy" id="63057"/>
    <lineage>
        <taxon>Eukaryota</taxon>
        <taxon>Viridiplantae</taxon>
        <taxon>Streptophyta</taxon>
        <taxon>Embryophyta</taxon>
        <taxon>Tracheophyta</taxon>
        <taxon>Spermatophyta</taxon>
        <taxon>Magnoliopsida</taxon>
        <taxon>eudicotyledons</taxon>
        <taxon>Gunneridae</taxon>
        <taxon>Pentapetalae</taxon>
        <taxon>rosids</taxon>
        <taxon>fabids</taxon>
        <taxon>Rosales</taxon>
        <taxon>Cannabaceae</taxon>
        <taxon>Trema</taxon>
    </lineage>
</organism>
<dbReference type="InterPro" id="IPR036869">
    <property type="entry name" value="J_dom_sf"/>
</dbReference>
<proteinExistence type="predicted"/>
<dbReference type="CDD" id="cd06257">
    <property type="entry name" value="DnaJ"/>
    <property type="match status" value="1"/>
</dbReference>
<dbReference type="SMART" id="SM00271">
    <property type="entry name" value="DnaJ"/>
    <property type="match status" value="1"/>
</dbReference>
<dbReference type="InParanoid" id="A0A2P5ET88"/>
<feature type="domain" description="J" evidence="1">
    <location>
        <begin position="8"/>
        <end position="69"/>
    </location>
</feature>
<dbReference type="Pfam" id="PF00226">
    <property type="entry name" value="DnaJ"/>
    <property type="match status" value="1"/>
</dbReference>
<evidence type="ECO:0000313" key="2">
    <source>
        <dbReference type="EMBL" id="PON88772.1"/>
    </source>
</evidence>
<keyword evidence="3" id="KW-1185">Reference proteome</keyword>
<sequence length="168" mass="19087">MESGEGVKARVLLGFPPNYRPSRGEVKAAYRRKVWDCHPDLFPPNQKPLAESNFKSISQAYTLLLSPASATATGSGRLILTLTLTLTLTYIYIHYINLENQNTNWDNNKKLHSVEAENIPPQQQMSELSKLEFQGHKGEAEVMLWFESPSCFLLWEQLPLEDLMHPGD</sequence>
<dbReference type="SUPFAM" id="SSF46565">
    <property type="entry name" value="Chaperone J-domain"/>
    <property type="match status" value="1"/>
</dbReference>
<gene>
    <name evidence="2" type="ORF">TorRG33x02_154780</name>
</gene>
<dbReference type="PROSITE" id="PS50076">
    <property type="entry name" value="DNAJ_2"/>
    <property type="match status" value="1"/>
</dbReference>
<reference evidence="3" key="1">
    <citation type="submission" date="2016-06" db="EMBL/GenBank/DDBJ databases">
        <title>Parallel loss of symbiosis genes in relatives of nitrogen-fixing non-legume Parasponia.</title>
        <authorList>
            <person name="Van Velzen R."/>
            <person name="Holmer R."/>
            <person name="Bu F."/>
            <person name="Rutten L."/>
            <person name="Van Zeijl A."/>
            <person name="Liu W."/>
            <person name="Santuari L."/>
            <person name="Cao Q."/>
            <person name="Sharma T."/>
            <person name="Shen D."/>
            <person name="Roswanjaya Y."/>
            <person name="Wardhani T."/>
            <person name="Kalhor M.S."/>
            <person name="Jansen J."/>
            <person name="Van den Hoogen J."/>
            <person name="Gungor B."/>
            <person name="Hartog M."/>
            <person name="Hontelez J."/>
            <person name="Verver J."/>
            <person name="Yang W.-C."/>
            <person name="Schijlen E."/>
            <person name="Repin R."/>
            <person name="Schilthuizen M."/>
            <person name="Schranz E."/>
            <person name="Heidstra R."/>
            <person name="Miyata K."/>
            <person name="Fedorova E."/>
            <person name="Kohlen W."/>
            <person name="Bisseling T."/>
            <person name="Smit S."/>
            <person name="Geurts R."/>
        </authorList>
    </citation>
    <scope>NUCLEOTIDE SEQUENCE [LARGE SCALE GENOMIC DNA]</scope>
    <source>
        <strain evidence="3">cv. RG33-2</strain>
    </source>
</reference>
<accession>A0A2P5ET88</accession>
<dbReference type="OrthoDB" id="10250354at2759"/>
<dbReference type="EMBL" id="JXTC01000102">
    <property type="protein sequence ID" value="PON88772.1"/>
    <property type="molecule type" value="Genomic_DNA"/>
</dbReference>
<dbReference type="InterPro" id="IPR001623">
    <property type="entry name" value="DnaJ_domain"/>
</dbReference>
<dbReference type="STRING" id="63057.A0A2P5ET88"/>
<dbReference type="AlphaFoldDB" id="A0A2P5ET88"/>
<evidence type="ECO:0000259" key="1">
    <source>
        <dbReference type="PROSITE" id="PS50076"/>
    </source>
</evidence>
<comment type="caution">
    <text evidence="2">The sequence shown here is derived from an EMBL/GenBank/DDBJ whole genome shotgun (WGS) entry which is preliminary data.</text>
</comment>
<dbReference type="Gene3D" id="1.10.287.110">
    <property type="entry name" value="DnaJ domain"/>
    <property type="match status" value="1"/>
</dbReference>
<evidence type="ECO:0000313" key="3">
    <source>
        <dbReference type="Proteomes" id="UP000237000"/>
    </source>
</evidence>
<dbReference type="Proteomes" id="UP000237000">
    <property type="component" value="Unassembled WGS sequence"/>
</dbReference>